<dbReference type="Pfam" id="PF00795">
    <property type="entry name" value="CN_hydrolase"/>
    <property type="match status" value="1"/>
</dbReference>
<dbReference type="Proteomes" id="UP000199581">
    <property type="component" value="Unassembled WGS sequence"/>
</dbReference>
<reference evidence="3 4" key="1">
    <citation type="submission" date="2016-10" db="EMBL/GenBank/DDBJ databases">
        <authorList>
            <person name="Varghese N."/>
            <person name="Submissions S."/>
        </authorList>
    </citation>
    <scope>NUCLEOTIDE SEQUENCE [LARGE SCALE GENOMIC DNA]</scope>
    <source>
        <strain evidence="3 4">DSM 1741</strain>
    </source>
</reference>
<dbReference type="OrthoDB" id="9803803at2"/>
<feature type="domain" description="CN hydrolase" evidence="2">
    <location>
        <begin position="1"/>
        <end position="245"/>
    </location>
</feature>
<dbReference type="PANTHER" id="PTHR43674">
    <property type="entry name" value="NITRILASE C965.09-RELATED"/>
    <property type="match status" value="1"/>
</dbReference>
<dbReference type="Gene3D" id="3.60.110.10">
    <property type="entry name" value="Carbon-nitrogen hydrolase"/>
    <property type="match status" value="1"/>
</dbReference>
<dbReference type="EMBL" id="FOTO01000014">
    <property type="protein sequence ID" value="SFM10254.1"/>
    <property type="molecule type" value="Genomic_DNA"/>
</dbReference>
<dbReference type="PROSITE" id="PS50263">
    <property type="entry name" value="CN_HYDROLASE"/>
    <property type="match status" value="1"/>
</dbReference>
<dbReference type="GO" id="GO:0016811">
    <property type="term" value="F:hydrolase activity, acting on carbon-nitrogen (but not peptide) bonds, in linear amides"/>
    <property type="evidence" value="ECO:0007669"/>
    <property type="project" value="TreeGrafter"/>
</dbReference>
<evidence type="ECO:0000259" key="2">
    <source>
        <dbReference type="PROSITE" id="PS50263"/>
    </source>
</evidence>
<evidence type="ECO:0000256" key="1">
    <source>
        <dbReference type="ARBA" id="ARBA00022801"/>
    </source>
</evidence>
<keyword evidence="4" id="KW-1185">Reference proteome</keyword>
<dbReference type="InterPro" id="IPR050345">
    <property type="entry name" value="Aliph_Amidase/BUP"/>
</dbReference>
<dbReference type="CDD" id="cd07197">
    <property type="entry name" value="nitrilase"/>
    <property type="match status" value="1"/>
</dbReference>
<gene>
    <name evidence="3" type="ORF">SAMN05421830_11451</name>
</gene>
<dbReference type="AlphaFoldDB" id="A0A8G2C5D4"/>
<dbReference type="InterPro" id="IPR036526">
    <property type="entry name" value="C-N_Hydrolase_sf"/>
</dbReference>
<organism evidence="3 4">
    <name type="scientific">Desulfomicrobium norvegicum (strain DSM 1741 / NCIMB 8310)</name>
    <name type="common">Desulfovibrio baculatus (strain Norway 4)</name>
    <name type="synonym">Desulfovibrio desulfuricans (strain Norway 4)</name>
    <dbReference type="NCBI Taxonomy" id="52561"/>
    <lineage>
        <taxon>Bacteria</taxon>
        <taxon>Pseudomonadati</taxon>
        <taxon>Thermodesulfobacteriota</taxon>
        <taxon>Desulfovibrionia</taxon>
        <taxon>Desulfovibrionales</taxon>
        <taxon>Desulfomicrobiaceae</taxon>
        <taxon>Desulfomicrobium</taxon>
    </lineage>
</organism>
<evidence type="ECO:0000313" key="3">
    <source>
        <dbReference type="EMBL" id="SFM10254.1"/>
    </source>
</evidence>
<protein>
    <submittedName>
        <fullName evidence="3">Predicted amidohydrolase</fullName>
    </submittedName>
</protein>
<dbReference type="InterPro" id="IPR003010">
    <property type="entry name" value="C-N_Hydrolase"/>
</dbReference>
<dbReference type="RefSeq" id="WP_092193872.1">
    <property type="nucleotide sequence ID" value="NZ_FOTO01000014.1"/>
</dbReference>
<dbReference type="PANTHER" id="PTHR43674:SF2">
    <property type="entry name" value="BETA-UREIDOPROPIONASE"/>
    <property type="match status" value="1"/>
</dbReference>
<dbReference type="SUPFAM" id="SSF56317">
    <property type="entry name" value="Carbon-nitrogen hydrolase"/>
    <property type="match status" value="1"/>
</dbReference>
<proteinExistence type="predicted"/>
<evidence type="ECO:0000313" key="4">
    <source>
        <dbReference type="Proteomes" id="UP000199581"/>
    </source>
</evidence>
<name>A0A8G2C5D4_DESNO</name>
<accession>A0A8G2C5D4</accession>
<comment type="caution">
    <text evidence="3">The sequence shown here is derived from an EMBL/GenBank/DDBJ whole genome shotgun (WGS) entry which is preliminary data.</text>
</comment>
<sequence>MRIGLATAPVPMSMEHSLRNILDFMDQAASFDVDLLCFPEAYLPGMRGQHFSIPLCEQAELREALEMVCKAAADHEMGVILPMEWPSEQGRYNLVQVISPEGRIMGRQCKTQLDPGEEGIYIPGRGRQIFEMNGVKFGVVICHEGWRYPETVRWSACRGAQIVFHPQCTGSNTTGRTSQAWGDPDGPYYEMAMVCRSVENGIFFASVNYALDYQDSATSLVAPDGSCLAHQPYGQPGLLVQQLELELATGLPAKRYAPDRY</sequence>
<keyword evidence="1 3" id="KW-0378">Hydrolase</keyword>